<dbReference type="Gene3D" id="1.20.120.1900">
    <property type="entry name" value="Gamma-tubulin complex, C-terminal domain"/>
    <property type="match status" value="1"/>
</dbReference>
<accession>A0AAD4QN66</accession>
<evidence type="ECO:0000256" key="5">
    <source>
        <dbReference type="RuleBase" id="RU363050"/>
    </source>
</evidence>
<dbReference type="AlphaFoldDB" id="A0AAD4QN66"/>
<dbReference type="GO" id="GO:0007020">
    <property type="term" value="P:microtubule nucleation"/>
    <property type="evidence" value="ECO:0007669"/>
    <property type="project" value="InterPro"/>
</dbReference>
<sequence>MTLTLLSPFEGEPELSEYEDELPRVLPRFFIPRLEDRPQDPIMDALRVEREFRLESSLPKKSSPKLTNMVEVKVQEPTQDSLEGNSNPLWKRALMEGIQVQSQIRSWDSLRPSFSSIASPGPFLSEQSDSTFAAARYYVNPQLEDPACHVLHISMKELFTSIKHVLVGNSSSLYQWDSTLEAFVLPSTADGKRSFIVVDGKDDALMQRQPTTPTRLICEWSSSSLQNRRPIGPQFCARADNVYRERSFAAVDVPGLYSNAGTTQHVGLVLGYEEFEDVLKAIACLCGRSLDLSPSAYPTLSSQPEVLLSSIYARLQYHFEKGSVPLVRAMLAHVFTSNLNSGFDFGEEDDQEDLRSVSSTSAEEFPGFISSDAAEVLIRARRSLKFLSTAQPDHPVLQHSPSCKMISWFWTNEEVETAWDSKSDLIDLSDTRGKSNPAASSDISSEGGLLEQFKVFALEPGTHFARSAQRAGFAFQSFIANFPPCLPPLTPTLTHLSNLVLSPLLRHCVTVSGALISLLLSPGSHLHLHSHLVLLRSYLLLTLPAFTRRLQAALFSDSDDWNFESSTVRAMAKSMHSRKHTVPRGSDTQWAVGLGLGLAERDSWPPGGSDLSYYLRTVIVDSLESLTKSTDTEALGSSEGRSRIFEEAEFRLGFAIRDLPIGSGRERWLNPSSIEALDFLLMDYKPPPPLDVVITPDVLSKYQRIFSFILVFCEPSDAVPFLGQSLISALASHVPDVAVRGNVDPFLARLTPDMFTDVFELAGAHSDMMDDVLSACERRRGRVEEYVAMPVLENLYASFVDKMNTLVKALREEVERGSMSPHISMEYLHLTAGGSKQPMATGGAGSLHHLLLRLDIGPERTSFLPGRRQP</sequence>
<organism evidence="7 8">
    <name type="scientific">Multifurca ochricompacta</name>
    <dbReference type="NCBI Taxonomy" id="376703"/>
    <lineage>
        <taxon>Eukaryota</taxon>
        <taxon>Fungi</taxon>
        <taxon>Dikarya</taxon>
        <taxon>Basidiomycota</taxon>
        <taxon>Agaricomycotina</taxon>
        <taxon>Agaricomycetes</taxon>
        <taxon>Russulales</taxon>
        <taxon>Russulaceae</taxon>
        <taxon>Multifurca</taxon>
    </lineage>
</organism>
<dbReference type="GO" id="GO:0051011">
    <property type="term" value="F:microtubule minus-end binding"/>
    <property type="evidence" value="ECO:0007669"/>
    <property type="project" value="TreeGrafter"/>
</dbReference>
<comment type="subcellular location">
    <subcellularLocation>
        <location evidence="5">Cytoplasm</location>
        <location evidence="5">Cytoskeleton</location>
        <location evidence="5">Microtubule organizing center</location>
    </subcellularLocation>
</comment>
<reference evidence="7" key="1">
    <citation type="journal article" date="2022" name="New Phytol.">
        <title>Evolutionary transition to the ectomycorrhizal habit in the genomes of a hyperdiverse lineage of mushroom-forming fungi.</title>
        <authorList>
            <person name="Looney B."/>
            <person name="Miyauchi S."/>
            <person name="Morin E."/>
            <person name="Drula E."/>
            <person name="Courty P.E."/>
            <person name="Kohler A."/>
            <person name="Kuo A."/>
            <person name="LaButti K."/>
            <person name="Pangilinan J."/>
            <person name="Lipzen A."/>
            <person name="Riley R."/>
            <person name="Andreopoulos W."/>
            <person name="He G."/>
            <person name="Johnson J."/>
            <person name="Nolan M."/>
            <person name="Tritt A."/>
            <person name="Barry K.W."/>
            <person name="Grigoriev I.V."/>
            <person name="Nagy L.G."/>
            <person name="Hibbett D."/>
            <person name="Henrissat B."/>
            <person name="Matheny P.B."/>
            <person name="Labbe J."/>
            <person name="Martin F.M."/>
        </authorList>
    </citation>
    <scope>NUCLEOTIDE SEQUENCE</scope>
    <source>
        <strain evidence="7">BPL690</strain>
    </source>
</reference>
<gene>
    <name evidence="7" type="ORF">B0F90DRAFT_1815131</name>
</gene>
<proteinExistence type="inferred from homology"/>
<dbReference type="InterPro" id="IPR040457">
    <property type="entry name" value="GCP_C"/>
</dbReference>
<keyword evidence="8" id="KW-1185">Reference proteome</keyword>
<name>A0AAD4QN66_9AGAM</name>
<dbReference type="GO" id="GO:0005816">
    <property type="term" value="C:spindle pole body"/>
    <property type="evidence" value="ECO:0007669"/>
    <property type="project" value="UniProtKB-ARBA"/>
</dbReference>
<dbReference type="GO" id="GO:0031122">
    <property type="term" value="P:cytoplasmic microtubule organization"/>
    <property type="evidence" value="ECO:0007669"/>
    <property type="project" value="TreeGrafter"/>
</dbReference>
<evidence type="ECO:0000256" key="4">
    <source>
        <dbReference type="ARBA" id="ARBA00023212"/>
    </source>
</evidence>
<evidence type="ECO:0000256" key="3">
    <source>
        <dbReference type="ARBA" id="ARBA00022701"/>
    </source>
</evidence>
<dbReference type="PANTHER" id="PTHR19302">
    <property type="entry name" value="GAMMA TUBULIN COMPLEX PROTEIN"/>
    <property type="match status" value="1"/>
</dbReference>
<evidence type="ECO:0000256" key="2">
    <source>
        <dbReference type="ARBA" id="ARBA00022490"/>
    </source>
</evidence>
<evidence type="ECO:0000313" key="7">
    <source>
        <dbReference type="EMBL" id="KAI0305518.1"/>
    </source>
</evidence>
<comment type="caution">
    <text evidence="7">The sequence shown here is derived from an EMBL/GenBank/DDBJ whole genome shotgun (WGS) entry which is preliminary data.</text>
</comment>
<dbReference type="GO" id="GO:0005874">
    <property type="term" value="C:microtubule"/>
    <property type="evidence" value="ECO:0007669"/>
    <property type="project" value="UniProtKB-KW"/>
</dbReference>
<dbReference type="Pfam" id="PF04130">
    <property type="entry name" value="GCP_C_terminal"/>
    <property type="match status" value="1"/>
</dbReference>
<keyword evidence="4 5" id="KW-0206">Cytoskeleton</keyword>
<comment type="similarity">
    <text evidence="1 5">Belongs to the TUBGCP family.</text>
</comment>
<evidence type="ECO:0000259" key="6">
    <source>
        <dbReference type="Pfam" id="PF04130"/>
    </source>
</evidence>
<dbReference type="Proteomes" id="UP001203297">
    <property type="component" value="Unassembled WGS sequence"/>
</dbReference>
<dbReference type="GO" id="GO:0000278">
    <property type="term" value="P:mitotic cell cycle"/>
    <property type="evidence" value="ECO:0007669"/>
    <property type="project" value="TreeGrafter"/>
</dbReference>
<keyword evidence="3 5" id="KW-0493">Microtubule</keyword>
<dbReference type="InterPro" id="IPR007259">
    <property type="entry name" value="GCP"/>
</dbReference>
<dbReference type="GO" id="GO:0000922">
    <property type="term" value="C:spindle pole"/>
    <property type="evidence" value="ECO:0007669"/>
    <property type="project" value="InterPro"/>
</dbReference>
<keyword evidence="2 5" id="KW-0963">Cytoplasm</keyword>
<evidence type="ECO:0000313" key="8">
    <source>
        <dbReference type="Proteomes" id="UP001203297"/>
    </source>
</evidence>
<evidence type="ECO:0000256" key="1">
    <source>
        <dbReference type="ARBA" id="ARBA00010337"/>
    </source>
</evidence>
<dbReference type="InterPro" id="IPR042241">
    <property type="entry name" value="GCP_C_sf"/>
</dbReference>
<dbReference type="GO" id="GO:0043015">
    <property type="term" value="F:gamma-tubulin binding"/>
    <property type="evidence" value="ECO:0007669"/>
    <property type="project" value="InterPro"/>
</dbReference>
<dbReference type="GO" id="GO:0051225">
    <property type="term" value="P:spindle assembly"/>
    <property type="evidence" value="ECO:0007669"/>
    <property type="project" value="TreeGrafter"/>
</dbReference>
<dbReference type="GO" id="GO:0000930">
    <property type="term" value="C:gamma-tubulin complex"/>
    <property type="evidence" value="ECO:0007669"/>
    <property type="project" value="TreeGrafter"/>
</dbReference>
<dbReference type="EMBL" id="WTXG01000005">
    <property type="protein sequence ID" value="KAI0305518.1"/>
    <property type="molecule type" value="Genomic_DNA"/>
</dbReference>
<dbReference type="GO" id="GO:0051321">
    <property type="term" value="P:meiotic cell cycle"/>
    <property type="evidence" value="ECO:0007669"/>
    <property type="project" value="TreeGrafter"/>
</dbReference>
<protein>
    <recommendedName>
        <fullName evidence="5">Spindle pole body component</fullName>
    </recommendedName>
</protein>
<dbReference type="PANTHER" id="PTHR19302:SF70">
    <property type="entry name" value="GAMMA-TUBULIN COMPLEX COMPONENT 6"/>
    <property type="match status" value="1"/>
</dbReference>
<feature type="domain" description="Gamma tubulin complex component C-terminal" evidence="6">
    <location>
        <begin position="528"/>
        <end position="710"/>
    </location>
</feature>